<sequence>MAELRDEIVKKSLLQFLNRGYKGTSLKDLEQATGLTKGAFYYYFKDKKEMLEAGIERYFSITREESDEDAERVATLREYIDLVIRNKEEGADLAQKFFGCFILEVLFFQLVLEVAPLFPAFRERIYTLSKTRLTHWERVILKAKQKGEIRETLDTSVLARNLMSVSSSMLNIEFEEPNLQYVFSDMRMQFEQYYMLIKK</sequence>
<dbReference type="PROSITE" id="PS01081">
    <property type="entry name" value="HTH_TETR_1"/>
    <property type="match status" value="1"/>
</dbReference>
<dbReference type="PANTHER" id="PTHR47506:SF1">
    <property type="entry name" value="HTH-TYPE TRANSCRIPTIONAL REGULATOR YJDC"/>
    <property type="match status" value="1"/>
</dbReference>
<accession>A0ABR7CVQ1</accession>
<organism evidence="6 7">
    <name type="scientific">Butyricimonas hominis</name>
    <dbReference type="NCBI Taxonomy" id="2763032"/>
    <lineage>
        <taxon>Bacteria</taxon>
        <taxon>Pseudomonadati</taxon>
        <taxon>Bacteroidota</taxon>
        <taxon>Bacteroidia</taxon>
        <taxon>Bacteroidales</taxon>
        <taxon>Odoribacteraceae</taxon>
        <taxon>Butyricimonas</taxon>
    </lineage>
</organism>
<dbReference type="PANTHER" id="PTHR47506">
    <property type="entry name" value="TRANSCRIPTIONAL REGULATORY PROTEIN"/>
    <property type="match status" value="1"/>
</dbReference>
<dbReference type="Pfam" id="PF00440">
    <property type="entry name" value="TetR_N"/>
    <property type="match status" value="1"/>
</dbReference>
<dbReference type="PROSITE" id="PS50977">
    <property type="entry name" value="HTH_TETR_2"/>
    <property type="match status" value="1"/>
</dbReference>
<dbReference type="Proteomes" id="UP000646484">
    <property type="component" value="Unassembled WGS sequence"/>
</dbReference>
<dbReference type="EMBL" id="JACOOH010000001">
    <property type="protein sequence ID" value="MBC5619757.1"/>
    <property type="molecule type" value="Genomic_DNA"/>
</dbReference>
<feature type="DNA-binding region" description="H-T-H motif" evidence="4">
    <location>
        <begin position="25"/>
        <end position="44"/>
    </location>
</feature>
<keyword evidence="1" id="KW-0805">Transcription regulation</keyword>
<keyword evidence="7" id="KW-1185">Reference proteome</keyword>
<dbReference type="PRINTS" id="PR00455">
    <property type="entry name" value="HTHTETR"/>
</dbReference>
<protein>
    <submittedName>
        <fullName evidence="6">TetR/AcrR family transcriptional regulator</fullName>
    </submittedName>
</protein>
<dbReference type="InterPro" id="IPR023772">
    <property type="entry name" value="DNA-bd_HTH_TetR-type_CS"/>
</dbReference>
<reference evidence="6 7" key="1">
    <citation type="submission" date="2020-08" db="EMBL/GenBank/DDBJ databases">
        <title>Genome public.</title>
        <authorList>
            <person name="Liu C."/>
            <person name="Sun Q."/>
        </authorList>
    </citation>
    <scope>NUCLEOTIDE SEQUENCE [LARGE SCALE GENOMIC DNA]</scope>
    <source>
        <strain evidence="6 7">NSJ-56</strain>
    </source>
</reference>
<comment type="caution">
    <text evidence="6">The sequence shown here is derived from an EMBL/GenBank/DDBJ whole genome shotgun (WGS) entry which is preliminary data.</text>
</comment>
<keyword evidence="3" id="KW-0804">Transcription</keyword>
<evidence type="ECO:0000256" key="1">
    <source>
        <dbReference type="ARBA" id="ARBA00023015"/>
    </source>
</evidence>
<dbReference type="InterPro" id="IPR009057">
    <property type="entry name" value="Homeodomain-like_sf"/>
</dbReference>
<name>A0ABR7CVQ1_9BACT</name>
<evidence type="ECO:0000313" key="6">
    <source>
        <dbReference type="EMBL" id="MBC5619757.1"/>
    </source>
</evidence>
<gene>
    <name evidence="6" type="ORF">H8S64_01450</name>
</gene>
<evidence type="ECO:0000259" key="5">
    <source>
        <dbReference type="PROSITE" id="PS50977"/>
    </source>
</evidence>
<dbReference type="SUPFAM" id="SSF46689">
    <property type="entry name" value="Homeodomain-like"/>
    <property type="match status" value="1"/>
</dbReference>
<dbReference type="SUPFAM" id="SSF48498">
    <property type="entry name" value="Tetracyclin repressor-like, C-terminal domain"/>
    <property type="match status" value="1"/>
</dbReference>
<dbReference type="InterPro" id="IPR036271">
    <property type="entry name" value="Tet_transcr_reg_TetR-rel_C_sf"/>
</dbReference>
<keyword evidence="2 4" id="KW-0238">DNA-binding</keyword>
<feature type="domain" description="HTH tetR-type" evidence="5">
    <location>
        <begin position="2"/>
        <end position="62"/>
    </location>
</feature>
<proteinExistence type="predicted"/>
<dbReference type="InterPro" id="IPR001647">
    <property type="entry name" value="HTH_TetR"/>
</dbReference>
<evidence type="ECO:0000256" key="3">
    <source>
        <dbReference type="ARBA" id="ARBA00023163"/>
    </source>
</evidence>
<dbReference type="Gene3D" id="1.10.357.10">
    <property type="entry name" value="Tetracycline Repressor, domain 2"/>
    <property type="match status" value="1"/>
</dbReference>
<evidence type="ECO:0000313" key="7">
    <source>
        <dbReference type="Proteomes" id="UP000646484"/>
    </source>
</evidence>
<evidence type="ECO:0000256" key="4">
    <source>
        <dbReference type="PROSITE-ProRule" id="PRU00335"/>
    </source>
</evidence>
<dbReference type="RefSeq" id="WP_186974660.1">
    <property type="nucleotide sequence ID" value="NZ_JACOOH010000001.1"/>
</dbReference>
<evidence type="ECO:0000256" key="2">
    <source>
        <dbReference type="ARBA" id="ARBA00023125"/>
    </source>
</evidence>